<comment type="similarity">
    <text evidence="1">Belongs to the DP1 family.</text>
</comment>
<dbReference type="OMA" id="YMNPQSA"/>
<keyword evidence="1" id="KW-0812">Transmembrane</keyword>
<comment type="subcellular location">
    <subcellularLocation>
        <location evidence="1">Membrane</location>
        <topology evidence="1">Multi-pass membrane protein</topology>
    </subcellularLocation>
</comment>
<dbReference type="PANTHER" id="PTHR12300:SF157">
    <property type="entry name" value="HVA22-LIKE PROTEIN C"/>
    <property type="match status" value="1"/>
</dbReference>
<keyword evidence="1" id="KW-1133">Transmembrane helix</keyword>
<evidence type="ECO:0000256" key="1">
    <source>
        <dbReference type="RuleBase" id="RU362006"/>
    </source>
</evidence>
<dbReference type="GO" id="GO:0016020">
    <property type="term" value="C:membrane"/>
    <property type="evidence" value="ECO:0007669"/>
    <property type="project" value="UniProtKB-SubCell"/>
</dbReference>
<gene>
    <name evidence="2" type="ORF">TCM_011751</name>
</gene>
<dbReference type="FunCoup" id="A0A061EI41">
    <property type="interactions" value="378"/>
</dbReference>
<proteinExistence type="inferred from homology"/>
<organism evidence="2 3">
    <name type="scientific">Theobroma cacao</name>
    <name type="common">Cacao</name>
    <name type="synonym">Cocoa</name>
    <dbReference type="NCBI Taxonomy" id="3641"/>
    <lineage>
        <taxon>Eukaryota</taxon>
        <taxon>Viridiplantae</taxon>
        <taxon>Streptophyta</taxon>
        <taxon>Embryophyta</taxon>
        <taxon>Tracheophyta</taxon>
        <taxon>Spermatophyta</taxon>
        <taxon>Magnoliopsida</taxon>
        <taxon>eudicotyledons</taxon>
        <taxon>Gunneridae</taxon>
        <taxon>Pentapetalae</taxon>
        <taxon>rosids</taxon>
        <taxon>malvids</taxon>
        <taxon>Malvales</taxon>
        <taxon>Malvaceae</taxon>
        <taxon>Byttnerioideae</taxon>
        <taxon>Theobroma</taxon>
    </lineage>
</organism>
<dbReference type="InParanoid" id="A0A061EI41"/>
<evidence type="ECO:0000313" key="2">
    <source>
        <dbReference type="EMBL" id="EOY01974.1"/>
    </source>
</evidence>
<dbReference type="EMBL" id="CM001880">
    <property type="protein sequence ID" value="EOY01974.1"/>
    <property type="molecule type" value="Genomic_DNA"/>
</dbReference>
<dbReference type="PANTHER" id="PTHR12300">
    <property type="entry name" value="HVA22-LIKE PROTEINS"/>
    <property type="match status" value="1"/>
</dbReference>
<evidence type="ECO:0000313" key="3">
    <source>
        <dbReference type="Proteomes" id="UP000026915"/>
    </source>
</evidence>
<dbReference type="Proteomes" id="UP000026915">
    <property type="component" value="Chromosome 2"/>
</dbReference>
<dbReference type="Gramene" id="EOY01974">
    <property type="protein sequence ID" value="EOY01974"/>
    <property type="gene ID" value="TCM_011751"/>
</dbReference>
<protein>
    <recommendedName>
        <fullName evidence="1">HVA22-like protein</fullName>
    </recommendedName>
</protein>
<dbReference type="HOGENOM" id="CLU_098452_0_0_1"/>
<sequence length="247" mass="28897">MVSIDPYVAQCNWCFMCAMIFTTTHDCIPKYSVPLFLCSIRFSGEISVFQPKGRKTKPIPQGQKLNLVSRSKGVMGSPNFLQVVAKNFDVLALPLVTLVYPLYASIKAIETRSSNDDQQWLTYWVLYSMLTLFELTFAKVLELFPIWPYAKLIVTCWLVLPHFNGAAYVYRRFIRPFYMNPQSASTIWYVPRKKNIFSKQDDILTAAEKYIQEHGTEEFARLVTKAEREERYKRSNNYMIFDDDYIY</sequence>
<dbReference type="AlphaFoldDB" id="A0A061EI41"/>
<accession>A0A061EI41</accession>
<feature type="transmembrane region" description="Helical" evidence="1">
    <location>
        <begin position="121"/>
        <end position="140"/>
    </location>
</feature>
<name>A0A061EI41_THECC</name>
<dbReference type="InterPro" id="IPR004345">
    <property type="entry name" value="TB2_DP1_HVA22"/>
</dbReference>
<feature type="transmembrane region" description="Helical" evidence="1">
    <location>
        <begin position="146"/>
        <end position="170"/>
    </location>
</feature>
<dbReference type="eggNOG" id="KOG1725">
    <property type="taxonomic scope" value="Eukaryota"/>
</dbReference>
<dbReference type="Pfam" id="PF03134">
    <property type="entry name" value="TB2_DP1_HVA22"/>
    <property type="match status" value="1"/>
</dbReference>
<keyword evidence="1" id="KW-0472">Membrane</keyword>
<reference evidence="2 3" key="1">
    <citation type="journal article" date="2013" name="Genome Biol.">
        <title>The genome sequence of the most widely cultivated cacao type and its use to identify candidate genes regulating pod color.</title>
        <authorList>
            <person name="Motamayor J.C."/>
            <person name="Mockaitis K."/>
            <person name="Schmutz J."/>
            <person name="Haiminen N."/>
            <person name="Iii D.L."/>
            <person name="Cornejo O."/>
            <person name="Findley S.D."/>
            <person name="Zheng P."/>
            <person name="Utro F."/>
            <person name="Royaert S."/>
            <person name="Saski C."/>
            <person name="Jenkins J."/>
            <person name="Podicheti R."/>
            <person name="Zhao M."/>
            <person name="Scheffler B.E."/>
            <person name="Stack J.C."/>
            <person name="Feltus F.A."/>
            <person name="Mustiga G.M."/>
            <person name="Amores F."/>
            <person name="Phillips W."/>
            <person name="Marelli J.P."/>
            <person name="May G.D."/>
            <person name="Shapiro H."/>
            <person name="Ma J."/>
            <person name="Bustamante C.D."/>
            <person name="Schnell R.J."/>
            <person name="Main D."/>
            <person name="Gilbert D."/>
            <person name="Parida L."/>
            <person name="Kuhn D.N."/>
        </authorList>
    </citation>
    <scope>NUCLEOTIDE SEQUENCE [LARGE SCALE GENOMIC DNA]</scope>
    <source>
        <strain evidence="3">cv. Matina 1-6</strain>
    </source>
</reference>
<keyword evidence="3" id="KW-1185">Reference proteome</keyword>